<dbReference type="Proteomes" id="UP000688947">
    <property type="component" value="Unassembled WGS sequence"/>
</dbReference>
<dbReference type="AlphaFoldDB" id="A0A8T1U571"/>
<evidence type="ECO:0000313" key="3">
    <source>
        <dbReference type="EMBL" id="KAG6952653.1"/>
    </source>
</evidence>
<evidence type="ECO:0000256" key="2">
    <source>
        <dbReference type="SAM" id="Phobius"/>
    </source>
</evidence>
<feature type="transmembrane region" description="Helical" evidence="2">
    <location>
        <begin position="78"/>
        <end position="97"/>
    </location>
</feature>
<evidence type="ECO:0008006" key="5">
    <source>
        <dbReference type="Google" id="ProtNLM"/>
    </source>
</evidence>
<proteinExistence type="predicted"/>
<dbReference type="PANTHER" id="PTHR11360:SF317">
    <property type="entry name" value="MAJOR FACILITATOR SUPERFAMILY (MFS) PROFILE DOMAIN-CONTAINING PROTEIN-RELATED"/>
    <property type="match status" value="1"/>
</dbReference>
<evidence type="ECO:0000313" key="4">
    <source>
        <dbReference type="Proteomes" id="UP000688947"/>
    </source>
</evidence>
<gene>
    <name evidence="3" type="ORF">JG687_00012886</name>
</gene>
<sequence length="280" mass="29644">MTTPCLRLPEKRSAGGNPQENRSQTSDGMQYRIGPNAPFLNIQVKGFAVQFCIVAFTPGRCSTTPVYGDAKKGRAVNAFYIAMGVFGTAAAIPGPTIGPVGSLGIHYKAIAGIYIGYGIITAIGLGMCYTSPMSTLQKWFPDYRGTAAGFAVAGSGAGSVVWSKAYLPTIDAVGLLWMFVLLGAVMGAAIFASALVLRVLPRDFSIHGLNIDGNVANVSEGMEEKLSTAYKAVQTPTGADKPETVAAPKSPIKPLTLKQAVFTPDYIFMYLMFFANQLFG</sequence>
<name>A0A8T1U571_9STRA</name>
<dbReference type="OrthoDB" id="410267at2759"/>
<dbReference type="EMBL" id="JAENGZ010000901">
    <property type="protein sequence ID" value="KAG6952653.1"/>
    <property type="molecule type" value="Genomic_DNA"/>
</dbReference>
<keyword evidence="2" id="KW-0472">Membrane</keyword>
<keyword evidence="2" id="KW-1133">Transmembrane helix</keyword>
<organism evidence="3 4">
    <name type="scientific">Phytophthora cactorum</name>
    <dbReference type="NCBI Taxonomy" id="29920"/>
    <lineage>
        <taxon>Eukaryota</taxon>
        <taxon>Sar</taxon>
        <taxon>Stramenopiles</taxon>
        <taxon>Oomycota</taxon>
        <taxon>Peronosporomycetes</taxon>
        <taxon>Peronosporales</taxon>
        <taxon>Peronosporaceae</taxon>
        <taxon>Phytophthora</taxon>
    </lineage>
</organism>
<feature type="transmembrane region" description="Helical" evidence="2">
    <location>
        <begin position="143"/>
        <end position="162"/>
    </location>
</feature>
<feature type="transmembrane region" description="Helical" evidence="2">
    <location>
        <begin position="109"/>
        <end position="131"/>
    </location>
</feature>
<dbReference type="PANTHER" id="PTHR11360">
    <property type="entry name" value="MONOCARBOXYLATE TRANSPORTER"/>
    <property type="match status" value="1"/>
</dbReference>
<feature type="transmembrane region" description="Helical" evidence="2">
    <location>
        <begin position="174"/>
        <end position="197"/>
    </location>
</feature>
<accession>A0A8T1U571</accession>
<feature type="non-terminal residue" evidence="3">
    <location>
        <position position="280"/>
    </location>
</feature>
<evidence type="ECO:0000256" key="1">
    <source>
        <dbReference type="SAM" id="MobiDB-lite"/>
    </source>
</evidence>
<reference evidence="3" key="1">
    <citation type="submission" date="2021-01" db="EMBL/GenBank/DDBJ databases">
        <title>Phytophthora aleatoria, a newly-described species from Pinus radiata is distinct from Phytophthora cactorum isolates based on comparative genomics.</title>
        <authorList>
            <person name="Mcdougal R."/>
            <person name="Panda P."/>
            <person name="Williams N."/>
            <person name="Studholme D.J."/>
        </authorList>
    </citation>
    <scope>NUCLEOTIDE SEQUENCE</scope>
    <source>
        <strain evidence="3">NZFS 3830</strain>
    </source>
</reference>
<feature type="region of interest" description="Disordered" evidence="1">
    <location>
        <begin position="1"/>
        <end position="28"/>
    </location>
</feature>
<dbReference type="InterPro" id="IPR050327">
    <property type="entry name" value="Proton-linked_MCT"/>
</dbReference>
<feature type="compositionally biased region" description="Polar residues" evidence="1">
    <location>
        <begin position="16"/>
        <end position="28"/>
    </location>
</feature>
<protein>
    <recommendedName>
        <fullName evidence="5">Major facilitator superfamily domain</fullName>
    </recommendedName>
</protein>
<dbReference type="VEuPathDB" id="FungiDB:PC110_g23056"/>
<comment type="caution">
    <text evidence="3">The sequence shown here is derived from an EMBL/GenBank/DDBJ whole genome shotgun (WGS) entry which is preliminary data.</text>
</comment>
<keyword evidence="2" id="KW-0812">Transmembrane</keyword>